<reference evidence="2 3" key="1">
    <citation type="submission" date="2020-08" db="EMBL/GenBank/DDBJ databases">
        <authorList>
            <person name="Koutsovoulos G."/>
            <person name="Danchin GJ E."/>
        </authorList>
    </citation>
    <scope>NUCLEOTIDE SEQUENCE [LARGE SCALE GENOMIC DNA]</scope>
</reference>
<comment type="caution">
    <text evidence="2">The sequence shown here is derived from an EMBL/GenBank/DDBJ whole genome shotgun (WGS) entry which is preliminary data.</text>
</comment>
<evidence type="ECO:0000313" key="2">
    <source>
        <dbReference type="EMBL" id="CAD2132138.1"/>
    </source>
</evidence>
<dbReference type="Proteomes" id="UP000580250">
    <property type="component" value="Unassembled WGS sequence"/>
</dbReference>
<accession>A0A6V7TV10</accession>
<feature type="region of interest" description="Disordered" evidence="1">
    <location>
        <begin position="50"/>
        <end position="71"/>
    </location>
</feature>
<organism evidence="2 3">
    <name type="scientific">Meloidogyne enterolobii</name>
    <name type="common">Root-knot nematode worm</name>
    <name type="synonym">Meloidogyne mayaguensis</name>
    <dbReference type="NCBI Taxonomy" id="390850"/>
    <lineage>
        <taxon>Eukaryota</taxon>
        <taxon>Metazoa</taxon>
        <taxon>Ecdysozoa</taxon>
        <taxon>Nematoda</taxon>
        <taxon>Chromadorea</taxon>
        <taxon>Rhabditida</taxon>
        <taxon>Tylenchina</taxon>
        <taxon>Tylenchomorpha</taxon>
        <taxon>Tylenchoidea</taxon>
        <taxon>Meloidogynidae</taxon>
        <taxon>Meloidogyninae</taxon>
        <taxon>Meloidogyne</taxon>
    </lineage>
</organism>
<dbReference type="AlphaFoldDB" id="A0A6V7TV10"/>
<dbReference type="EMBL" id="CAJEWN010000011">
    <property type="protein sequence ID" value="CAD2132138.1"/>
    <property type="molecule type" value="Genomic_DNA"/>
</dbReference>
<name>A0A6V7TV10_MELEN</name>
<gene>
    <name evidence="2" type="ORF">MENT_LOCUS3568</name>
</gene>
<sequence length="117" mass="13819">MEEYDKLMVHGEDKNLNLLGNIMDDFDKWYDAGHIKEANLNLTGKNIMPVQNDKGKKCGPTQCETSSKNEQKTDRMLEINEHKYNENNEINNEQINNENLKMDEEEETDWLKYLDFC</sequence>
<proteinExistence type="predicted"/>
<protein>
    <submittedName>
        <fullName evidence="2">Uncharacterized protein</fullName>
    </submittedName>
</protein>
<evidence type="ECO:0000256" key="1">
    <source>
        <dbReference type="SAM" id="MobiDB-lite"/>
    </source>
</evidence>
<evidence type="ECO:0000313" key="3">
    <source>
        <dbReference type="Proteomes" id="UP000580250"/>
    </source>
</evidence>